<feature type="domain" description="Transposase IS110-like N-terminal" evidence="1">
    <location>
        <begin position="11"/>
        <end position="74"/>
    </location>
</feature>
<dbReference type="GO" id="GO:0003677">
    <property type="term" value="F:DNA binding"/>
    <property type="evidence" value="ECO:0007669"/>
    <property type="project" value="InterPro"/>
</dbReference>
<dbReference type="NCBIfam" id="NF033542">
    <property type="entry name" value="transpos_IS110"/>
    <property type="match status" value="1"/>
</dbReference>
<dbReference type="InterPro" id="IPR047650">
    <property type="entry name" value="Transpos_IS110"/>
</dbReference>
<reference evidence="3 4" key="1">
    <citation type="submission" date="2016-10" db="EMBL/GenBank/DDBJ databases">
        <authorList>
            <person name="Varghese N."/>
            <person name="Submissions S."/>
        </authorList>
    </citation>
    <scope>NUCLEOTIDE SEQUENCE [LARGE SCALE GENOMIC DNA]</scope>
    <source>
        <strain evidence="3 4">S7-754</strain>
    </source>
</reference>
<dbReference type="AlphaFoldDB" id="A0A1G7RUK7"/>
<sequence length="271" mass="29419">MPRQVHVKPFVKRHKNDAVDAEAICEAAQRPSMRFVAMKSEEQQAAALVFRTRDLAVKQRTQLGNALRGHLAEYGWVAPQGSAHLAMLADLLEGGEIGQTLPEAARPMFAMMADMLAELDKRITSLDKEIARRAREDEVARRLMTIPGIGPITATAIAAIAPPAETFAKGRDFAAWLGLVPRQASTGGKQKLGAISKMGERTLRRLLIIGSSAVVLQVSKRGAPAGSWLEGMLARKPRMLVTVALANKMARTVWALLVKQEDYRAPVAVAA</sequence>
<dbReference type="EMBL" id="FNBI01000015">
    <property type="protein sequence ID" value="SDG14487.1"/>
    <property type="molecule type" value="Genomic_DNA"/>
</dbReference>
<dbReference type="PANTHER" id="PTHR33055">
    <property type="entry name" value="TRANSPOSASE FOR INSERTION SEQUENCE ELEMENT IS1111A"/>
    <property type="match status" value="1"/>
</dbReference>
<name>A0A1G7RUK7_9SPHN</name>
<accession>A0A1G7RUK7</accession>
<dbReference type="Pfam" id="PF02371">
    <property type="entry name" value="Transposase_20"/>
    <property type="match status" value="1"/>
</dbReference>
<proteinExistence type="predicted"/>
<evidence type="ECO:0000313" key="3">
    <source>
        <dbReference type="EMBL" id="SDG14487.1"/>
    </source>
</evidence>
<organism evidence="3 4">
    <name type="scientific">Sphingomonas carotinifaciens</name>
    <dbReference type="NCBI Taxonomy" id="1166323"/>
    <lineage>
        <taxon>Bacteria</taxon>
        <taxon>Pseudomonadati</taxon>
        <taxon>Pseudomonadota</taxon>
        <taxon>Alphaproteobacteria</taxon>
        <taxon>Sphingomonadales</taxon>
        <taxon>Sphingomonadaceae</taxon>
        <taxon>Sphingomonas</taxon>
    </lineage>
</organism>
<keyword evidence="4" id="KW-1185">Reference proteome</keyword>
<dbReference type="Proteomes" id="UP000323502">
    <property type="component" value="Unassembled WGS sequence"/>
</dbReference>
<dbReference type="GO" id="GO:0006313">
    <property type="term" value="P:DNA transposition"/>
    <property type="evidence" value="ECO:0007669"/>
    <property type="project" value="InterPro"/>
</dbReference>
<dbReference type="InterPro" id="IPR003346">
    <property type="entry name" value="Transposase_20"/>
</dbReference>
<evidence type="ECO:0000313" key="4">
    <source>
        <dbReference type="Proteomes" id="UP000323502"/>
    </source>
</evidence>
<protein>
    <submittedName>
        <fullName evidence="3">Transposase</fullName>
    </submittedName>
</protein>
<dbReference type="GO" id="GO:0004803">
    <property type="term" value="F:transposase activity"/>
    <property type="evidence" value="ECO:0007669"/>
    <property type="project" value="InterPro"/>
</dbReference>
<feature type="domain" description="Transposase IS116/IS110/IS902 C-terminal" evidence="2">
    <location>
        <begin position="140"/>
        <end position="219"/>
    </location>
</feature>
<dbReference type="InterPro" id="IPR002525">
    <property type="entry name" value="Transp_IS110-like_N"/>
</dbReference>
<dbReference type="Pfam" id="PF01548">
    <property type="entry name" value="DEDD_Tnp_IS110"/>
    <property type="match status" value="1"/>
</dbReference>
<evidence type="ECO:0000259" key="2">
    <source>
        <dbReference type="Pfam" id="PF02371"/>
    </source>
</evidence>
<gene>
    <name evidence="3" type="ORF">SAMN05216557_1152</name>
</gene>
<evidence type="ECO:0000259" key="1">
    <source>
        <dbReference type="Pfam" id="PF01548"/>
    </source>
</evidence>
<dbReference type="PANTHER" id="PTHR33055:SF3">
    <property type="entry name" value="PUTATIVE TRANSPOSASE FOR IS117-RELATED"/>
    <property type="match status" value="1"/>
</dbReference>